<evidence type="ECO:0000256" key="7">
    <source>
        <dbReference type="ARBA" id="ARBA00023027"/>
    </source>
</evidence>
<keyword evidence="7" id="KW-0520">NAD</keyword>
<dbReference type="Gene3D" id="3.90.380.10">
    <property type="entry name" value="Naphthalene 1,2-dioxygenase Alpha Subunit, Chain A, domain 1"/>
    <property type="match status" value="1"/>
</dbReference>
<dbReference type="Gene3D" id="2.102.10.10">
    <property type="entry name" value="Rieske [2Fe-2S] iron-sulphur domain"/>
    <property type="match status" value="1"/>
</dbReference>
<evidence type="ECO:0000256" key="1">
    <source>
        <dbReference type="ARBA" id="ARBA00001962"/>
    </source>
</evidence>
<evidence type="ECO:0000313" key="9">
    <source>
        <dbReference type="EMBL" id="NKI15983.1"/>
    </source>
</evidence>
<dbReference type="PANTHER" id="PTHR43756">
    <property type="entry name" value="CHOLINE MONOOXYGENASE, CHLOROPLASTIC"/>
    <property type="match status" value="1"/>
</dbReference>
<evidence type="ECO:0000256" key="2">
    <source>
        <dbReference type="ARBA" id="ARBA00022714"/>
    </source>
</evidence>
<dbReference type="InterPro" id="IPR015881">
    <property type="entry name" value="ARHD_Rieske_2Fe_2S"/>
</dbReference>
<evidence type="ECO:0000313" key="10">
    <source>
        <dbReference type="Proteomes" id="UP000765845"/>
    </source>
</evidence>
<keyword evidence="3" id="KW-0479">Metal-binding</keyword>
<dbReference type="PROSITE" id="PS51296">
    <property type="entry name" value="RIESKE"/>
    <property type="match status" value="1"/>
</dbReference>
<comment type="cofactor">
    <cofactor evidence="1">
        <name>Fe cation</name>
        <dbReference type="ChEBI" id="CHEBI:24875"/>
    </cofactor>
</comment>
<keyword evidence="2" id="KW-0001">2Fe-2S</keyword>
<dbReference type="Pfam" id="PF00355">
    <property type="entry name" value="Rieske"/>
    <property type="match status" value="1"/>
</dbReference>
<feature type="domain" description="Rieske" evidence="8">
    <location>
        <begin position="39"/>
        <end position="149"/>
    </location>
</feature>
<dbReference type="PRINTS" id="PR00090">
    <property type="entry name" value="RNGDIOXGNASE"/>
</dbReference>
<keyword evidence="6" id="KW-0411">Iron-sulfur</keyword>
<dbReference type="InterPro" id="IPR015879">
    <property type="entry name" value="Ring_hydroxy_dOase_asu_C_dom"/>
</dbReference>
<keyword evidence="10" id="KW-1185">Reference proteome</keyword>
<dbReference type="CDD" id="cd08882">
    <property type="entry name" value="RHO_alpha_C_MupW-like"/>
    <property type="match status" value="1"/>
</dbReference>
<keyword evidence="5" id="KW-0408">Iron</keyword>
<evidence type="ECO:0000256" key="6">
    <source>
        <dbReference type="ARBA" id="ARBA00023014"/>
    </source>
</evidence>
<dbReference type="InterPro" id="IPR036922">
    <property type="entry name" value="Rieske_2Fe-2S_sf"/>
</dbReference>
<dbReference type="InterPro" id="IPR001663">
    <property type="entry name" value="Rng_hydr_dOase-A"/>
</dbReference>
<dbReference type="PANTHER" id="PTHR43756:SF5">
    <property type="entry name" value="CHOLINE MONOOXYGENASE, CHLOROPLASTIC"/>
    <property type="match status" value="1"/>
</dbReference>
<name>A0ABX1GBK8_9GAMM</name>
<evidence type="ECO:0000256" key="4">
    <source>
        <dbReference type="ARBA" id="ARBA00023002"/>
    </source>
</evidence>
<dbReference type="SUPFAM" id="SSF55961">
    <property type="entry name" value="Bet v1-like"/>
    <property type="match status" value="1"/>
</dbReference>
<protein>
    <submittedName>
        <fullName evidence="9">Rieske 2Fe-2S domain-containing protein</fullName>
    </submittedName>
</protein>
<dbReference type="RefSeq" id="WP_168448531.1">
    <property type="nucleotide sequence ID" value="NZ_JAAWWK010000001.1"/>
</dbReference>
<dbReference type="CDD" id="cd03469">
    <property type="entry name" value="Rieske_RO_Alpha_N"/>
    <property type="match status" value="1"/>
</dbReference>
<dbReference type="InterPro" id="IPR017941">
    <property type="entry name" value="Rieske_2Fe-2S"/>
</dbReference>
<evidence type="ECO:0000256" key="3">
    <source>
        <dbReference type="ARBA" id="ARBA00022723"/>
    </source>
</evidence>
<proteinExistence type="predicted"/>
<evidence type="ECO:0000256" key="5">
    <source>
        <dbReference type="ARBA" id="ARBA00023004"/>
    </source>
</evidence>
<dbReference type="PROSITE" id="PS00570">
    <property type="entry name" value="RING_HYDROXYL_ALPHA"/>
    <property type="match status" value="1"/>
</dbReference>
<reference evidence="9 10" key="1">
    <citation type="submission" date="2020-04" db="EMBL/GenBank/DDBJ databases">
        <authorList>
            <person name="Yoon J."/>
        </authorList>
    </citation>
    <scope>NUCLEOTIDE SEQUENCE [LARGE SCALE GENOMIC DNA]</scope>
    <source>
        <strain evidence="9 10">KMU-166</strain>
    </source>
</reference>
<dbReference type="EMBL" id="JAAWWK010000001">
    <property type="protein sequence ID" value="NKI15983.1"/>
    <property type="molecule type" value="Genomic_DNA"/>
</dbReference>
<dbReference type="Proteomes" id="UP000765845">
    <property type="component" value="Unassembled WGS sequence"/>
</dbReference>
<evidence type="ECO:0000259" key="8">
    <source>
        <dbReference type="PROSITE" id="PS51296"/>
    </source>
</evidence>
<comment type="caution">
    <text evidence="9">The sequence shown here is derived from an EMBL/GenBank/DDBJ whole genome shotgun (WGS) entry which is preliminary data.</text>
</comment>
<keyword evidence="4" id="KW-0560">Oxidoreductase</keyword>
<gene>
    <name evidence="9" type="ORF">HCU74_00995</name>
</gene>
<organism evidence="9 10">
    <name type="scientific">Spongiibacter thalassae</name>
    <dbReference type="NCBI Taxonomy" id="2721624"/>
    <lineage>
        <taxon>Bacteria</taxon>
        <taxon>Pseudomonadati</taxon>
        <taxon>Pseudomonadota</taxon>
        <taxon>Gammaproteobacteria</taxon>
        <taxon>Cellvibrionales</taxon>
        <taxon>Spongiibacteraceae</taxon>
        <taxon>Spongiibacter</taxon>
    </lineage>
</organism>
<accession>A0ABX1GBK8</accession>
<sequence length="451" mass="51688">MANDQIELIPVREDFVPKDVYLSEKFARLEKEYLWPKVWQVVCREEEIPRVGDYVTYEVLDESFVIVRTDAETIKAYHNVCQHRGRRLVEGCGRKARLRCRFHGWTWNLDGSLAEVLDRSDWDGCEDMSDADLALKEPLIDFWQGFVFINMDSNAEPLEKYLDPVPSYCDGFEFSKMRFHWSKSVRLPCNWKVALEAFNEGYHVAATHPQLLDTVGDDRTVSFAFNKHGMFGYFEGTRPLGTPSPRTGKPVPDDIRPGLIQYIDQIDKTLNAIITHRDAAASRRLMTDASADDDPMELLGKLAGFMQEAAVADGAGWPDMSFEDVYKAGTDWHVFPNFVFLPYPDGALFYRSRPDGDNPDSCIYDIWALARFAPGAEPELKHEKFYGKDDWREQDNFGLILTQDFQNMHNVQRGMKSSGFSGARTNPKQEKVLSNFHKVLIENYLNGEASK</sequence>
<dbReference type="SUPFAM" id="SSF50022">
    <property type="entry name" value="ISP domain"/>
    <property type="match status" value="1"/>
</dbReference>
<dbReference type="Pfam" id="PF00848">
    <property type="entry name" value="Ring_hydroxyl_A"/>
    <property type="match status" value="1"/>
</dbReference>